<dbReference type="InterPro" id="IPR006059">
    <property type="entry name" value="SBP"/>
</dbReference>
<reference evidence="5 6" key="1">
    <citation type="submission" date="2023-05" db="EMBL/GenBank/DDBJ databases">
        <title>Actinoplanes sp. NEAU-A12 genome sequencing.</title>
        <authorList>
            <person name="Wang Z.-S."/>
        </authorList>
    </citation>
    <scope>NUCLEOTIDE SEQUENCE [LARGE SCALE GENOMIC DNA]</scope>
    <source>
        <strain evidence="5 6">NEAU-A12</strain>
    </source>
</reference>
<proteinExistence type="inferred from homology"/>
<accession>A0ABT6WUU6</accession>
<dbReference type="PANTHER" id="PTHR30061">
    <property type="entry name" value="MALTOSE-BINDING PERIPLASMIC PROTEIN"/>
    <property type="match status" value="1"/>
</dbReference>
<organism evidence="5 6">
    <name type="scientific">Actinoplanes sandaracinus</name>
    <dbReference type="NCBI Taxonomy" id="3045177"/>
    <lineage>
        <taxon>Bacteria</taxon>
        <taxon>Bacillati</taxon>
        <taxon>Actinomycetota</taxon>
        <taxon>Actinomycetes</taxon>
        <taxon>Micromonosporales</taxon>
        <taxon>Micromonosporaceae</taxon>
        <taxon>Actinoplanes</taxon>
    </lineage>
</organism>
<feature type="signal peptide" evidence="4">
    <location>
        <begin position="1"/>
        <end position="17"/>
    </location>
</feature>
<dbReference type="Gene3D" id="3.40.190.10">
    <property type="entry name" value="Periplasmic binding protein-like II"/>
    <property type="match status" value="2"/>
</dbReference>
<keyword evidence="6" id="KW-1185">Reference proteome</keyword>
<evidence type="ECO:0000256" key="1">
    <source>
        <dbReference type="ARBA" id="ARBA00008520"/>
    </source>
</evidence>
<dbReference type="PROSITE" id="PS51257">
    <property type="entry name" value="PROKAR_LIPOPROTEIN"/>
    <property type="match status" value="1"/>
</dbReference>
<keyword evidence="2" id="KW-0813">Transport</keyword>
<sequence length="433" mass="45816">MRRITKGLAALSTVALAFTIAACGTEEKPGTETKATDPAALSAELTWWDTSDAKNEAPVFQELIKSFNAKYPKIKVNYQSVPFADAQNKFKTAAAAKTGAPDILRAEVAWVPEFASLGYLYSLDGSALLADESDYNTAAMASNKFDGKTYGIPQVTDSLALLYNKELVEKAGVTVPKTWAELKTAAQTVKAKTGAEGLYVNPAGYFTLPFIYGEGGDLVDTANKKIVVNSDQNVAGLKVAKDLIDSGAAVKPSATDSYSTMMTLFKEKKVAFIVNGPWEVNNVKSAPGFGGLENLGIAPVPAGSAKAGSPIGGHNYVVYSGVPQEKAAAAVEFIKFMNSAESQATLAGKLGVLPTRKSVYEIPTVKNNAVVSAFKPVTESAVNRPWIPEGGQFFGPLDTLATEVLVQNKDPKAALDAVAQKYKAEVVTSYATN</sequence>
<evidence type="ECO:0000313" key="6">
    <source>
        <dbReference type="Proteomes" id="UP001241758"/>
    </source>
</evidence>
<dbReference type="Proteomes" id="UP001241758">
    <property type="component" value="Unassembled WGS sequence"/>
</dbReference>
<keyword evidence="3 4" id="KW-0732">Signal</keyword>
<dbReference type="EMBL" id="JASCTH010000026">
    <property type="protein sequence ID" value="MDI6103518.1"/>
    <property type="molecule type" value="Genomic_DNA"/>
</dbReference>
<protein>
    <submittedName>
        <fullName evidence="5">Extracellular solute-binding protein</fullName>
    </submittedName>
</protein>
<name>A0ABT6WUU6_9ACTN</name>
<feature type="chain" id="PRO_5046115698" evidence="4">
    <location>
        <begin position="18"/>
        <end position="433"/>
    </location>
</feature>
<evidence type="ECO:0000256" key="4">
    <source>
        <dbReference type="SAM" id="SignalP"/>
    </source>
</evidence>
<gene>
    <name evidence="5" type="ORF">QLQ12_33400</name>
</gene>
<evidence type="ECO:0000256" key="2">
    <source>
        <dbReference type="ARBA" id="ARBA00022448"/>
    </source>
</evidence>
<comment type="caution">
    <text evidence="5">The sequence shown here is derived from an EMBL/GenBank/DDBJ whole genome shotgun (WGS) entry which is preliminary data.</text>
</comment>
<dbReference type="SUPFAM" id="SSF53850">
    <property type="entry name" value="Periplasmic binding protein-like II"/>
    <property type="match status" value="1"/>
</dbReference>
<dbReference type="PANTHER" id="PTHR30061:SF50">
    <property type="entry name" value="MALTOSE_MALTODEXTRIN-BINDING PERIPLASMIC PROTEIN"/>
    <property type="match status" value="1"/>
</dbReference>
<dbReference type="RefSeq" id="WP_282764699.1">
    <property type="nucleotide sequence ID" value="NZ_JASCTH010000026.1"/>
</dbReference>
<evidence type="ECO:0000313" key="5">
    <source>
        <dbReference type="EMBL" id="MDI6103518.1"/>
    </source>
</evidence>
<comment type="similarity">
    <text evidence="1">Belongs to the bacterial solute-binding protein 1 family.</text>
</comment>
<dbReference type="Pfam" id="PF13416">
    <property type="entry name" value="SBP_bac_8"/>
    <property type="match status" value="1"/>
</dbReference>
<evidence type="ECO:0000256" key="3">
    <source>
        <dbReference type="ARBA" id="ARBA00022729"/>
    </source>
</evidence>